<proteinExistence type="predicted"/>
<evidence type="ECO:0000256" key="1">
    <source>
        <dbReference type="SAM" id="SignalP"/>
    </source>
</evidence>
<dbReference type="PANTHER" id="PTHR33116:SF80">
    <property type="entry name" value="REVERSE TRANSCRIPTASE ZINC-BINDING DOMAIN-CONTAINING PROTEIN"/>
    <property type="match status" value="1"/>
</dbReference>
<keyword evidence="3" id="KW-1185">Reference proteome</keyword>
<evidence type="ECO:0000313" key="2">
    <source>
        <dbReference type="EMBL" id="GKV27960.1"/>
    </source>
</evidence>
<accession>A0AAV5KTK8</accession>
<comment type="caution">
    <text evidence="2">The sequence shown here is derived from an EMBL/GenBank/DDBJ whole genome shotgun (WGS) entry which is preliminary data.</text>
</comment>
<gene>
    <name evidence="2" type="ORF">SLEP1_g37070</name>
</gene>
<organism evidence="2 3">
    <name type="scientific">Rubroshorea leprosula</name>
    <dbReference type="NCBI Taxonomy" id="152421"/>
    <lineage>
        <taxon>Eukaryota</taxon>
        <taxon>Viridiplantae</taxon>
        <taxon>Streptophyta</taxon>
        <taxon>Embryophyta</taxon>
        <taxon>Tracheophyta</taxon>
        <taxon>Spermatophyta</taxon>
        <taxon>Magnoliopsida</taxon>
        <taxon>eudicotyledons</taxon>
        <taxon>Gunneridae</taxon>
        <taxon>Pentapetalae</taxon>
        <taxon>rosids</taxon>
        <taxon>malvids</taxon>
        <taxon>Malvales</taxon>
        <taxon>Dipterocarpaceae</taxon>
        <taxon>Rubroshorea</taxon>
    </lineage>
</organism>
<dbReference type="Proteomes" id="UP001054252">
    <property type="component" value="Unassembled WGS sequence"/>
</dbReference>
<dbReference type="AlphaFoldDB" id="A0AAV5KTK8"/>
<keyword evidence="1" id="KW-0732">Signal</keyword>
<evidence type="ECO:0000313" key="3">
    <source>
        <dbReference type="Proteomes" id="UP001054252"/>
    </source>
</evidence>
<dbReference type="EMBL" id="BPVZ01000078">
    <property type="protein sequence ID" value="GKV27960.1"/>
    <property type="molecule type" value="Genomic_DNA"/>
</dbReference>
<reference evidence="2 3" key="1">
    <citation type="journal article" date="2021" name="Commun. Biol.">
        <title>The genome of Shorea leprosula (Dipterocarpaceae) highlights the ecological relevance of drought in aseasonal tropical rainforests.</title>
        <authorList>
            <person name="Ng K.K.S."/>
            <person name="Kobayashi M.J."/>
            <person name="Fawcett J.A."/>
            <person name="Hatakeyama M."/>
            <person name="Paape T."/>
            <person name="Ng C.H."/>
            <person name="Ang C.C."/>
            <person name="Tnah L.H."/>
            <person name="Lee C.T."/>
            <person name="Nishiyama T."/>
            <person name="Sese J."/>
            <person name="O'Brien M.J."/>
            <person name="Copetti D."/>
            <person name="Mohd Noor M.I."/>
            <person name="Ong R.C."/>
            <person name="Putra M."/>
            <person name="Sireger I.Z."/>
            <person name="Indrioko S."/>
            <person name="Kosugi Y."/>
            <person name="Izuno A."/>
            <person name="Isagi Y."/>
            <person name="Lee S.L."/>
            <person name="Shimizu K.K."/>
        </authorList>
    </citation>
    <scope>NUCLEOTIDE SEQUENCE [LARGE SCALE GENOMIC DNA]</scope>
    <source>
        <strain evidence="2">214</strain>
    </source>
</reference>
<feature type="chain" id="PRO_5043697304" evidence="1">
    <location>
        <begin position="20"/>
        <end position="102"/>
    </location>
</feature>
<dbReference type="PANTHER" id="PTHR33116">
    <property type="entry name" value="REVERSE TRANSCRIPTASE ZINC-BINDING DOMAIN-CONTAINING PROTEIN-RELATED-RELATED"/>
    <property type="match status" value="1"/>
</dbReference>
<feature type="signal peptide" evidence="1">
    <location>
        <begin position="1"/>
        <end position="19"/>
    </location>
</feature>
<sequence length="102" mass="11633">MVFLLLLFKISLLPMDSRMEVYLLGISNFWCSTFILPKRVIKEVEKLCSSFLWNGSANNAKEAKVNWPSVCYPKQEGGLGSKVWFNGIRPTFCVSFGCYLPK</sequence>
<protein>
    <submittedName>
        <fullName evidence="2">Uncharacterized protein</fullName>
    </submittedName>
</protein>
<name>A0AAV5KTK8_9ROSI</name>